<name>A0A7T0KCL8_9CORY</name>
<dbReference type="EMBL" id="CP064954">
    <property type="protein sequence ID" value="QPK78306.1"/>
    <property type="molecule type" value="Genomic_DNA"/>
</dbReference>
<keyword evidence="2" id="KW-1185">Reference proteome</keyword>
<evidence type="ECO:0000313" key="2">
    <source>
        <dbReference type="Proteomes" id="UP000594681"/>
    </source>
</evidence>
<dbReference type="RefSeq" id="WP_165006452.1">
    <property type="nucleotide sequence ID" value="NZ_CP064954.1"/>
</dbReference>
<gene>
    <name evidence="1" type="ORF">G7Y31_06870</name>
</gene>
<protein>
    <submittedName>
        <fullName evidence="1">Uncharacterized protein</fullName>
    </submittedName>
</protein>
<proteinExistence type="predicted"/>
<reference evidence="1 2" key="1">
    <citation type="submission" date="2020-11" db="EMBL/GenBank/DDBJ databases">
        <title>Corynebacterium sp. ZJ-599.</title>
        <authorList>
            <person name="Zhou J."/>
        </authorList>
    </citation>
    <scope>NUCLEOTIDE SEQUENCE [LARGE SCALE GENOMIC DNA]</scope>
    <source>
        <strain evidence="1 2">ZJ-599</strain>
    </source>
</reference>
<dbReference type="Proteomes" id="UP000594681">
    <property type="component" value="Chromosome"/>
</dbReference>
<dbReference type="AlphaFoldDB" id="A0A7T0KCL8"/>
<accession>A0A7T0KCL8</accession>
<evidence type="ECO:0000313" key="1">
    <source>
        <dbReference type="EMBL" id="QPK78306.1"/>
    </source>
</evidence>
<sequence>MSCKVEKLNVEGTPSGVNIDVDDAPEGIHIEYRILPDVLAAICAETLGRATAGNVGPTAQMISPIEGVRMYRYTTDDDSERVAIHLPPGVSVIDLSLAETMHTVDELTQLVGKLSG</sequence>
<organism evidence="1 2">
    <name type="scientific">Corynebacterium lizhenjunii</name>
    <dbReference type="NCBI Taxonomy" id="2709394"/>
    <lineage>
        <taxon>Bacteria</taxon>
        <taxon>Bacillati</taxon>
        <taxon>Actinomycetota</taxon>
        <taxon>Actinomycetes</taxon>
        <taxon>Mycobacteriales</taxon>
        <taxon>Corynebacteriaceae</taxon>
        <taxon>Corynebacterium</taxon>
    </lineage>
</organism>
<dbReference type="KEGG" id="cliz:G7Y31_06870"/>